<accession>A0A1Q2D5G0</accession>
<keyword evidence="4 5" id="KW-0472">Membrane</keyword>
<protein>
    <submittedName>
        <fullName evidence="6">Voltage-gated chloride channel protein</fullName>
    </submittedName>
</protein>
<feature type="transmembrane region" description="Helical" evidence="5">
    <location>
        <begin position="15"/>
        <end position="38"/>
    </location>
</feature>
<dbReference type="Gene3D" id="1.10.3080.10">
    <property type="entry name" value="Clc chloride channel"/>
    <property type="match status" value="1"/>
</dbReference>
<evidence type="ECO:0000313" key="6">
    <source>
        <dbReference type="EMBL" id="AQP53636.1"/>
    </source>
</evidence>
<dbReference type="SUPFAM" id="SSF81340">
    <property type="entry name" value="Clc chloride channel"/>
    <property type="match status" value="1"/>
</dbReference>
<name>A0A1Q2D5G0_9ENTE</name>
<dbReference type="InterPro" id="IPR014743">
    <property type="entry name" value="Cl-channel_core"/>
</dbReference>
<evidence type="ECO:0000313" key="7">
    <source>
        <dbReference type="Proteomes" id="UP000188246"/>
    </source>
</evidence>
<feature type="transmembrane region" description="Helical" evidence="5">
    <location>
        <begin position="261"/>
        <end position="279"/>
    </location>
</feature>
<evidence type="ECO:0000256" key="2">
    <source>
        <dbReference type="ARBA" id="ARBA00022692"/>
    </source>
</evidence>
<keyword evidence="2 5" id="KW-0812">Transmembrane</keyword>
<evidence type="ECO:0000256" key="3">
    <source>
        <dbReference type="ARBA" id="ARBA00022989"/>
    </source>
</evidence>
<dbReference type="GO" id="GO:0015108">
    <property type="term" value="F:chloride transmembrane transporter activity"/>
    <property type="evidence" value="ECO:0007669"/>
    <property type="project" value="InterPro"/>
</dbReference>
<keyword evidence="3 5" id="KW-1133">Transmembrane helix</keyword>
<dbReference type="InterPro" id="IPR050368">
    <property type="entry name" value="ClC-type_chloride_channel"/>
</dbReference>
<organism evidence="6 7">
    <name type="scientific">Vagococcus penaei</name>
    <dbReference type="NCBI Taxonomy" id="633807"/>
    <lineage>
        <taxon>Bacteria</taxon>
        <taxon>Bacillati</taxon>
        <taxon>Bacillota</taxon>
        <taxon>Bacilli</taxon>
        <taxon>Lactobacillales</taxon>
        <taxon>Enterococcaceae</taxon>
        <taxon>Vagococcus</taxon>
    </lineage>
</organism>
<dbReference type="Proteomes" id="UP000188246">
    <property type="component" value="Chromosome"/>
</dbReference>
<dbReference type="GO" id="GO:0016020">
    <property type="term" value="C:membrane"/>
    <property type="evidence" value="ECO:0007669"/>
    <property type="project" value="UniProtKB-SubCell"/>
</dbReference>
<gene>
    <name evidence="6" type="ORF">BW732_04895</name>
</gene>
<feature type="transmembrane region" description="Helical" evidence="5">
    <location>
        <begin position="150"/>
        <end position="175"/>
    </location>
</feature>
<dbReference type="STRING" id="633807.BW732_04895"/>
<evidence type="ECO:0000256" key="4">
    <source>
        <dbReference type="ARBA" id="ARBA00023136"/>
    </source>
</evidence>
<feature type="transmembrane region" description="Helical" evidence="5">
    <location>
        <begin position="187"/>
        <end position="207"/>
    </location>
</feature>
<dbReference type="Pfam" id="PF00654">
    <property type="entry name" value="Voltage_CLC"/>
    <property type="match status" value="1"/>
</dbReference>
<dbReference type="PANTHER" id="PTHR43427:SF12">
    <property type="entry name" value="CHLORIDE TRANSPORTER"/>
    <property type="match status" value="1"/>
</dbReference>
<feature type="transmembrane region" description="Helical" evidence="5">
    <location>
        <begin position="50"/>
        <end position="69"/>
    </location>
</feature>
<comment type="subcellular location">
    <subcellularLocation>
        <location evidence="1">Membrane</location>
        <topology evidence="1">Multi-pass membrane protein</topology>
    </subcellularLocation>
</comment>
<dbReference type="PANTHER" id="PTHR43427">
    <property type="entry name" value="CHLORIDE CHANNEL PROTEIN CLC-E"/>
    <property type="match status" value="1"/>
</dbReference>
<dbReference type="KEGG" id="vpi:BW732_04895"/>
<feature type="transmembrane region" description="Helical" evidence="5">
    <location>
        <begin position="228"/>
        <end position="249"/>
    </location>
</feature>
<dbReference type="InterPro" id="IPR001807">
    <property type="entry name" value="ClC"/>
</dbReference>
<dbReference type="EMBL" id="CP019609">
    <property type="protein sequence ID" value="AQP53636.1"/>
    <property type="molecule type" value="Genomic_DNA"/>
</dbReference>
<evidence type="ECO:0000256" key="1">
    <source>
        <dbReference type="ARBA" id="ARBA00004141"/>
    </source>
</evidence>
<keyword evidence="7" id="KW-1185">Reference proteome</keyword>
<feature type="transmembrane region" description="Helical" evidence="5">
    <location>
        <begin position="300"/>
        <end position="320"/>
    </location>
</feature>
<dbReference type="PRINTS" id="PR00762">
    <property type="entry name" value="CLCHANNEL"/>
</dbReference>
<sequence>MGVENVEIRRKGQDLLFLSLFGLVMGVGIGILEVFFGKGLLLVSEWRAEYFLYLIGFLPFAGLVIELLYSRYGSRSRQGMSLMFDVNFGTQETIPLRLIPIIIVSTWMTHLFGGSAGREGVAIQIGGTLSHWLGSKVLGKRIKEYRLGQIILVTGMAAGFASLFQTPIAAIFFALEIFVVGRIDYKSMLPATIASFTAAMMSNKLGLEKFSYVIIDIPDLTLVTGLKLIGIGILFGLVGFLFSLSLKYGKKWAGGLIANRYKRIFIGGLLIAALMIVLHQGRYSGLGSNLITAAVQQETIYSYDFLLKLGLTVLTLAVGFQGGEVTPLFAIGSSLGAILAPLFGLPIPFAVAIGYVGVFSSATNTFIAPIIIGCEVFGYELLPYFFIALCLAYACNFDTSIYGKQKSLFVINTETK</sequence>
<dbReference type="AlphaFoldDB" id="A0A1Q2D5G0"/>
<evidence type="ECO:0000256" key="5">
    <source>
        <dbReference type="SAM" id="Phobius"/>
    </source>
</evidence>
<proteinExistence type="predicted"/>
<reference evidence="6 7" key="1">
    <citation type="journal article" date="2010" name="Int. J. Syst. Evol. Microbiol.">
        <title>Vagococcus penaei sp. nov., isolated from spoilage microbiota of cooked shrimp (Penaeus vannamei).</title>
        <authorList>
            <person name="Jaffres E."/>
            <person name="Prevost H."/>
            <person name="Rossero A."/>
            <person name="Joffraud J.J."/>
            <person name="Dousset X."/>
        </authorList>
    </citation>
    <scope>NUCLEOTIDE SEQUENCE [LARGE SCALE GENOMIC DNA]</scope>
    <source>
        <strain evidence="6 7">CD276</strain>
    </source>
</reference>